<reference evidence="1" key="1">
    <citation type="journal article" date="2019" name="bioRxiv">
        <title>The Genome of the Zebra Mussel, Dreissena polymorpha: A Resource for Invasive Species Research.</title>
        <authorList>
            <person name="McCartney M.A."/>
            <person name="Auch B."/>
            <person name="Kono T."/>
            <person name="Mallez S."/>
            <person name="Zhang Y."/>
            <person name="Obille A."/>
            <person name="Becker A."/>
            <person name="Abrahante J.E."/>
            <person name="Garbe J."/>
            <person name="Badalamenti J.P."/>
            <person name="Herman A."/>
            <person name="Mangelson H."/>
            <person name="Liachko I."/>
            <person name="Sullivan S."/>
            <person name="Sone E.D."/>
            <person name="Koren S."/>
            <person name="Silverstein K.A.T."/>
            <person name="Beckman K.B."/>
            <person name="Gohl D.M."/>
        </authorList>
    </citation>
    <scope>NUCLEOTIDE SEQUENCE</scope>
    <source>
        <strain evidence="1">Duluth1</strain>
        <tissue evidence="1">Whole animal</tissue>
    </source>
</reference>
<organism evidence="1 2">
    <name type="scientific">Dreissena polymorpha</name>
    <name type="common">Zebra mussel</name>
    <name type="synonym">Mytilus polymorpha</name>
    <dbReference type="NCBI Taxonomy" id="45954"/>
    <lineage>
        <taxon>Eukaryota</taxon>
        <taxon>Metazoa</taxon>
        <taxon>Spiralia</taxon>
        <taxon>Lophotrochozoa</taxon>
        <taxon>Mollusca</taxon>
        <taxon>Bivalvia</taxon>
        <taxon>Autobranchia</taxon>
        <taxon>Heteroconchia</taxon>
        <taxon>Euheterodonta</taxon>
        <taxon>Imparidentia</taxon>
        <taxon>Neoheterodontei</taxon>
        <taxon>Myida</taxon>
        <taxon>Dreissenoidea</taxon>
        <taxon>Dreissenidae</taxon>
        <taxon>Dreissena</taxon>
    </lineage>
</organism>
<protein>
    <submittedName>
        <fullName evidence="1">Uncharacterized protein</fullName>
    </submittedName>
</protein>
<keyword evidence="2" id="KW-1185">Reference proteome</keyword>
<sequence length="60" mass="6726">MEGTLETNNGTNYLLINTTDAQSRENFGELQGLCNFEDDAYKGKTGNIMLNSAGFFKEWL</sequence>
<evidence type="ECO:0000313" key="1">
    <source>
        <dbReference type="EMBL" id="KAH3804838.1"/>
    </source>
</evidence>
<comment type="caution">
    <text evidence="1">The sequence shown here is derived from an EMBL/GenBank/DDBJ whole genome shotgun (WGS) entry which is preliminary data.</text>
</comment>
<dbReference type="AlphaFoldDB" id="A0A9D4FXA9"/>
<gene>
    <name evidence="1" type="ORF">DPMN_133130</name>
</gene>
<evidence type="ECO:0000313" key="2">
    <source>
        <dbReference type="Proteomes" id="UP000828390"/>
    </source>
</evidence>
<accession>A0A9D4FXA9</accession>
<dbReference type="EMBL" id="JAIWYP010000006">
    <property type="protein sequence ID" value="KAH3804838.1"/>
    <property type="molecule type" value="Genomic_DNA"/>
</dbReference>
<name>A0A9D4FXA9_DREPO</name>
<dbReference type="Proteomes" id="UP000828390">
    <property type="component" value="Unassembled WGS sequence"/>
</dbReference>
<reference evidence="1" key="2">
    <citation type="submission" date="2020-11" db="EMBL/GenBank/DDBJ databases">
        <authorList>
            <person name="McCartney M.A."/>
            <person name="Auch B."/>
            <person name="Kono T."/>
            <person name="Mallez S."/>
            <person name="Becker A."/>
            <person name="Gohl D.M."/>
            <person name="Silverstein K.A.T."/>
            <person name="Koren S."/>
            <person name="Bechman K.B."/>
            <person name="Herman A."/>
            <person name="Abrahante J.E."/>
            <person name="Garbe J."/>
        </authorList>
    </citation>
    <scope>NUCLEOTIDE SEQUENCE</scope>
    <source>
        <strain evidence="1">Duluth1</strain>
        <tissue evidence="1">Whole animal</tissue>
    </source>
</reference>
<proteinExistence type="predicted"/>